<sequence>MSEPLIVVEGNLRLPALRALTDPSLNFGCEWSPARTRPVQTKSEFALFAARFLTAYVPALGLSEVGSPYRAASLWGVFAKEDTPRSMLHLMQGLDASANAGEAQPDPIHLAVGAVAGTPKFRFSKPVATAIAAACGLLIVWLLFGHETAPQDDAHVAPAAKIAVAAQPAEVEPVQTPVNAAAATTPDEQPKLAPASAALAKADADGPVIRNPEAGPVAPAAMASAEPKHVDRVPAVSAAQTKPAAERAHASRERVVKKDNTRRAQTAPVEKIAKQKPASRTRATADESIASLPAKQKSKPRTHVAPVDTIARRVQPAPVEHVADQLVKRETVRRTRVTPADTIASRPSNASLSMDPTTLYSMLQHSPTLDSNAASSGGGAAKGAR</sequence>
<keyword evidence="3" id="KW-1185">Reference proteome</keyword>
<reference evidence="3" key="1">
    <citation type="submission" date="2016-01" db="EMBL/GenBank/DDBJ databases">
        <authorList>
            <person name="Peeters Charlotte."/>
        </authorList>
    </citation>
    <scope>NUCLEOTIDE SEQUENCE [LARGE SCALE GENOMIC DNA]</scope>
</reference>
<evidence type="ECO:0000256" key="1">
    <source>
        <dbReference type="SAM" id="MobiDB-lite"/>
    </source>
</evidence>
<proteinExistence type="predicted"/>
<feature type="compositionally biased region" description="Basic and acidic residues" evidence="1">
    <location>
        <begin position="244"/>
        <end position="262"/>
    </location>
</feature>
<evidence type="ECO:0000313" key="3">
    <source>
        <dbReference type="Proteomes" id="UP000054624"/>
    </source>
</evidence>
<dbReference type="STRING" id="1777137.AWB76_04324"/>
<feature type="region of interest" description="Disordered" evidence="1">
    <location>
        <begin position="237"/>
        <end position="288"/>
    </location>
</feature>
<organism evidence="2 3">
    <name type="scientific">Caballeronia temeraria</name>
    <dbReference type="NCBI Taxonomy" id="1777137"/>
    <lineage>
        <taxon>Bacteria</taxon>
        <taxon>Pseudomonadati</taxon>
        <taxon>Pseudomonadota</taxon>
        <taxon>Betaproteobacteria</taxon>
        <taxon>Burkholderiales</taxon>
        <taxon>Burkholderiaceae</taxon>
        <taxon>Caballeronia</taxon>
    </lineage>
</organism>
<protein>
    <submittedName>
        <fullName evidence="2">Uncharacterized protein</fullName>
    </submittedName>
</protein>
<feature type="compositionally biased region" description="Polar residues" evidence="1">
    <location>
        <begin position="362"/>
        <end position="372"/>
    </location>
</feature>
<dbReference type="OrthoDB" id="9005022at2"/>
<feature type="region of interest" description="Disordered" evidence="1">
    <location>
        <begin position="362"/>
        <end position="385"/>
    </location>
</feature>
<dbReference type="Proteomes" id="UP000054624">
    <property type="component" value="Unassembled WGS sequence"/>
</dbReference>
<name>A0A158BLJ1_9BURK</name>
<accession>A0A158BLJ1</accession>
<evidence type="ECO:0000313" key="2">
    <source>
        <dbReference type="EMBL" id="SAK70177.1"/>
    </source>
</evidence>
<dbReference type="AlphaFoldDB" id="A0A158BLJ1"/>
<feature type="compositionally biased region" description="Gly residues" evidence="1">
    <location>
        <begin position="376"/>
        <end position="385"/>
    </location>
</feature>
<dbReference type="EMBL" id="FCOI02000014">
    <property type="protein sequence ID" value="SAK70177.1"/>
    <property type="molecule type" value="Genomic_DNA"/>
</dbReference>
<gene>
    <name evidence="2" type="ORF">AWB76_04324</name>
</gene>
<dbReference type="RefSeq" id="WP_157696172.1">
    <property type="nucleotide sequence ID" value="NZ_FCOI02000014.1"/>
</dbReference>